<dbReference type="InterPro" id="IPR002301">
    <property type="entry name" value="Ile-tRNA-ligase"/>
</dbReference>
<feature type="short sequence motif" description="'KMSKS' region" evidence="9">
    <location>
        <begin position="582"/>
        <end position="586"/>
    </location>
</feature>
<dbReference type="Gene3D" id="1.10.730.20">
    <property type="match status" value="1"/>
</dbReference>
<dbReference type="SUPFAM" id="SSF50677">
    <property type="entry name" value="ValRS/IleRS/LeuRS editing domain"/>
    <property type="match status" value="1"/>
</dbReference>
<keyword evidence="6 9" id="KW-0030">Aminoacyl-tRNA synthetase</keyword>
<keyword evidence="3 9" id="KW-0547">Nucleotide-binding</keyword>
<dbReference type="Gene3D" id="3.40.50.620">
    <property type="entry name" value="HUPs"/>
    <property type="match status" value="2"/>
</dbReference>
<dbReference type="NCBIfam" id="TIGR00392">
    <property type="entry name" value="ileS"/>
    <property type="match status" value="1"/>
</dbReference>
<dbReference type="GO" id="GO:0005524">
    <property type="term" value="F:ATP binding"/>
    <property type="evidence" value="ECO:0007669"/>
    <property type="project" value="UniProtKB-UniRule"/>
</dbReference>
<accession>A0A7C0ZCW1</accession>
<evidence type="ECO:0000256" key="4">
    <source>
        <dbReference type="ARBA" id="ARBA00022840"/>
    </source>
</evidence>
<gene>
    <name evidence="9" type="primary">ileS</name>
    <name evidence="13" type="ORF">ENF18_02665</name>
</gene>
<dbReference type="InterPro" id="IPR009008">
    <property type="entry name" value="Val/Leu/Ile-tRNA-synth_edit"/>
</dbReference>
<evidence type="ECO:0000256" key="2">
    <source>
        <dbReference type="ARBA" id="ARBA00022598"/>
    </source>
</evidence>
<protein>
    <recommendedName>
        <fullName evidence="9">Isoleucine--tRNA ligase</fullName>
        <ecNumber evidence="9">6.1.1.5</ecNumber>
    </recommendedName>
    <alternativeName>
        <fullName evidence="9">Isoleucyl-tRNA synthetase</fullName>
        <shortName evidence="9">IleRS</shortName>
    </alternativeName>
</protein>
<comment type="domain">
    <text evidence="9">IleRS has two distinct active sites: one for aminoacylation and one for editing. The misactivated valine is translocated from the active site to the editing site, which sterically excludes the correctly activated isoleucine. The single editing site contains two valyl binding pockets, one specific for each substrate (Val-AMP or Val-tRNA(Ile)).</text>
</comment>
<dbReference type="InterPro" id="IPR009080">
    <property type="entry name" value="tRNAsynth_Ia_anticodon-bd"/>
</dbReference>
<feature type="binding site" evidence="9">
    <location>
        <position position="895"/>
    </location>
    <ligand>
        <name>Zn(2+)</name>
        <dbReference type="ChEBI" id="CHEBI:29105"/>
    </ligand>
</feature>
<dbReference type="Gene3D" id="1.10.10.830">
    <property type="entry name" value="Ile-tRNA synthetase CP2 domain-like"/>
    <property type="match status" value="1"/>
</dbReference>
<dbReference type="GO" id="GO:0005829">
    <property type="term" value="C:cytosol"/>
    <property type="evidence" value="ECO:0007669"/>
    <property type="project" value="TreeGrafter"/>
</dbReference>
<keyword evidence="2 9" id="KW-0436">Ligase</keyword>
<comment type="similarity">
    <text evidence="1 9">Belongs to the class-I aminoacyl-tRNA synthetase family. IleS type 1 subfamily.</text>
</comment>
<dbReference type="SUPFAM" id="SSF52374">
    <property type="entry name" value="Nucleotidylyl transferase"/>
    <property type="match status" value="1"/>
</dbReference>
<evidence type="ECO:0000259" key="12">
    <source>
        <dbReference type="Pfam" id="PF08264"/>
    </source>
</evidence>
<dbReference type="GO" id="GO:0008270">
    <property type="term" value="F:zinc ion binding"/>
    <property type="evidence" value="ECO:0007669"/>
    <property type="project" value="UniProtKB-UniRule"/>
</dbReference>
<dbReference type="GO" id="GO:0002161">
    <property type="term" value="F:aminoacyl-tRNA deacylase activity"/>
    <property type="evidence" value="ECO:0007669"/>
    <property type="project" value="InterPro"/>
</dbReference>
<feature type="binding site" evidence="9">
    <location>
        <position position="875"/>
    </location>
    <ligand>
        <name>Zn(2+)</name>
        <dbReference type="ChEBI" id="CHEBI:29105"/>
    </ligand>
</feature>
<dbReference type="InterPro" id="IPR050081">
    <property type="entry name" value="Ile-tRNA_ligase"/>
</dbReference>
<keyword evidence="9" id="KW-0963">Cytoplasm</keyword>
<dbReference type="Proteomes" id="UP000885847">
    <property type="component" value="Unassembled WGS sequence"/>
</dbReference>
<keyword evidence="9" id="KW-0479">Metal-binding</keyword>
<feature type="domain" description="Zinc finger FPG/IleRS-type" evidence="11">
    <location>
        <begin position="869"/>
        <end position="898"/>
    </location>
</feature>
<comment type="subcellular location">
    <subcellularLocation>
        <location evidence="9">Cytoplasm</location>
    </subcellularLocation>
</comment>
<feature type="short sequence motif" description="'HIGH' region" evidence="9">
    <location>
        <begin position="57"/>
        <end position="67"/>
    </location>
</feature>
<dbReference type="GO" id="GO:0006428">
    <property type="term" value="P:isoleucyl-tRNA aminoacylation"/>
    <property type="evidence" value="ECO:0007669"/>
    <property type="project" value="UniProtKB-UniRule"/>
</dbReference>
<dbReference type="InterPro" id="IPR013155">
    <property type="entry name" value="M/V/L/I-tRNA-synth_anticd-bd"/>
</dbReference>
<dbReference type="InterPro" id="IPR023585">
    <property type="entry name" value="Ile-tRNA-ligase_type1"/>
</dbReference>
<dbReference type="GO" id="GO:0000049">
    <property type="term" value="F:tRNA binding"/>
    <property type="evidence" value="ECO:0007669"/>
    <property type="project" value="InterPro"/>
</dbReference>
<dbReference type="PANTHER" id="PTHR42765">
    <property type="entry name" value="SOLEUCYL-TRNA SYNTHETASE"/>
    <property type="match status" value="1"/>
</dbReference>
<feature type="binding site" evidence="9">
    <location>
        <position position="872"/>
    </location>
    <ligand>
        <name>Zn(2+)</name>
        <dbReference type="ChEBI" id="CHEBI:29105"/>
    </ligand>
</feature>
<feature type="domain" description="Methionyl/Valyl/Leucyl/Isoleucyl-tRNA synthetase anticodon-binding" evidence="12">
    <location>
        <begin position="664"/>
        <end position="818"/>
    </location>
</feature>
<comment type="caution">
    <text evidence="13">The sequence shown here is derived from an EMBL/GenBank/DDBJ whole genome shotgun (WGS) entry which is preliminary data.</text>
</comment>
<evidence type="ECO:0000256" key="5">
    <source>
        <dbReference type="ARBA" id="ARBA00022917"/>
    </source>
</evidence>
<organism evidence="13">
    <name type="scientific">candidate division WOR-3 bacterium</name>
    <dbReference type="NCBI Taxonomy" id="2052148"/>
    <lineage>
        <taxon>Bacteria</taxon>
        <taxon>Bacteria division WOR-3</taxon>
    </lineage>
</organism>
<comment type="subunit">
    <text evidence="9">Monomer.</text>
</comment>
<keyword evidence="5 9" id="KW-0648">Protein biosynthesis</keyword>
<dbReference type="Gene3D" id="2.170.220.10">
    <property type="match status" value="1"/>
</dbReference>
<dbReference type="EC" id="6.1.1.5" evidence="9"/>
<dbReference type="CDD" id="cd00818">
    <property type="entry name" value="IleRS_core"/>
    <property type="match status" value="1"/>
</dbReference>
<dbReference type="InterPro" id="IPR010663">
    <property type="entry name" value="Znf_FPG/IleRS"/>
</dbReference>
<dbReference type="Gene3D" id="3.90.740.10">
    <property type="entry name" value="Valyl/Leucyl/Isoleucyl-tRNA synthetase, editing domain"/>
    <property type="match status" value="1"/>
</dbReference>
<comment type="cofactor">
    <cofactor evidence="9">
        <name>Zn(2+)</name>
        <dbReference type="ChEBI" id="CHEBI:29105"/>
    </cofactor>
    <text evidence="9">Binds 1 zinc ion per subunit.</text>
</comment>
<feature type="binding site" evidence="9">
    <location>
        <position position="541"/>
    </location>
    <ligand>
        <name>L-isoleucyl-5'-AMP</name>
        <dbReference type="ChEBI" id="CHEBI:178002"/>
    </ligand>
</feature>
<dbReference type="HAMAP" id="MF_02002">
    <property type="entry name" value="Ile_tRNA_synth_type1"/>
    <property type="match status" value="1"/>
</dbReference>
<evidence type="ECO:0000256" key="3">
    <source>
        <dbReference type="ARBA" id="ARBA00022741"/>
    </source>
</evidence>
<dbReference type="InterPro" id="IPR002300">
    <property type="entry name" value="aa-tRNA-synth_Ia"/>
</dbReference>
<evidence type="ECO:0000256" key="6">
    <source>
        <dbReference type="ARBA" id="ARBA00023146"/>
    </source>
</evidence>
<dbReference type="SUPFAM" id="SSF47323">
    <property type="entry name" value="Anticodon-binding domain of a subclass of class I aminoacyl-tRNA synthetases"/>
    <property type="match status" value="1"/>
</dbReference>
<evidence type="ECO:0000256" key="9">
    <source>
        <dbReference type="HAMAP-Rule" id="MF_02002"/>
    </source>
</evidence>
<evidence type="ECO:0000259" key="11">
    <source>
        <dbReference type="Pfam" id="PF06827"/>
    </source>
</evidence>
<feature type="binding site" evidence="9">
    <location>
        <position position="892"/>
    </location>
    <ligand>
        <name>Zn(2+)</name>
        <dbReference type="ChEBI" id="CHEBI:29105"/>
    </ligand>
</feature>
<proteinExistence type="inferred from homology"/>
<evidence type="ECO:0000313" key="13">
    <source>
        <dbReference type="EMBL" id="HDI82679.1"/>
    </source>
</evidence>
<keyword evidence="9" id="KW-0862">Zinc</keyword>
<dbReference type="AlphaFoldDB" id="A0A7C0ZCW1"/>
<dbReference type="CDD" id="cd07960">
    <property type="entry name" value="Anticodon_Ia_Ile_BEm"/>
    <property type="match status" value="1"/>
</dbReference>
<comment type="catalytic activity">
    <reaction evidence="8 9">
        <text>tRNA(Ile) + L-isoleucine + ATP = L-isoleucyl-tRNA(Ile) + AMP + diphosphate</text>
        <dbReference type="Rhea" id="RHEA:11060"/>
        <dbReference type="Rhea" id="RHEA-COMP:9666"/>
        <dbReference type="Rhea" id="RHEA-COMP:9695"/>
        <dbReference type="ChEBI" id="CHEBI:30616"/>
        <dbReference type="ChEBI" id="CHEBI:33019"/>
        <dbReference type="ChEBI" id="CHEBI:58045"/>
        <dbReference type="ChEBI" id="CHEBI:78442"/>
        <dbReference type="ChEBI" id="CHEBI:78528"/>
        <dbReference type="ChEBI" id="CHEBI:456215"/>
        <dbReference type="EC" id="6.1.1.5"/>
    </reaction>
</comment>
<dbReference type="PRINTS" id="PR00984">
    <property type="entry name" value="TRNASYNTHILE"/>
</dbReference>
<dbReference type="Pfam" id="PF08264">
    <property type="entry name" value="Anticodon_1"/>
    <property type="match status" value="1"/>
</dbReference>
<dbReference type="InterPro" id="IPR033708">
    <property type="entry name" value="Anticodon_Ile_BEm"/>
</dbReference>
<dbReference type="GO" id="GO:0004822">
    <property type="term" value="F:isoleucine-tRNA ligase activity"/>
    <property type="evidence" value="ECO:0007669"/>
    <property type="project" value="UniProtKB-UniRule"/>
</dbReference>
<evidence type="ECO:0000259" key="10">
    <source>
        <dbReference type="Pfam" id="PF00133"/>
    </source>
</evidence>
<evidence type="ECO:0000256" key="7">
    <source>
        <dbReference type="ARBA" id="ARBA00025217"/>
    </source>
</evidence>
<dbReference type="EMBL" id="DQWE01000120">
    <property type="protein sequence ID" value="HDI82679.1"/>
    <property type="molecule type" value="Genomic_DNA"/>
</dbReference>
<evidence type="ECO:0000256" key="1">
    <source>
        <dbReference type="ARBA" id="ARBA00006887"/>
    </source>
</evidence>
<dbReference type="Pfam" id="PF06827">
    <property type="entry name" value="zf-FPG_IleRS"/>
    <property type="match status" value="1"/>
</dbReference>
<reference evidence="13" key="1">
    <citation type="journal article" date="2020" name="mSystems">
        <title>Genome- and Community-Level Interaction Insights into Carbon Utilization and Element Cycling Functions of Hydrothermarchaeota in Hydrothermal Sediment.</title>
        <authorList>
            <person name="Zhou Z."/>
            <person name="Liu Y."/>
            <person name="Xu W."/>
            <person name="Pan J."/>
            <person name="Luo Z.H."/>
            <person name="Li M."/>
        </authorList>
    </citation>
    <scope>NUCLEOTIDE SEQUENCE [LARGE SCALE GENOMIC DNA]</scope>
    <source>
        <strain evidence="13">HyVt-102</strain>
    </source>
</reference>
<dbReference type="PANTHER" id="PTHR42765:SF1">
    <property type="entry name" value="ISOLEUCINE--TRNA LIGASE, MITOCHONDRIAL"/>
    <property type="match status" value="1"/>
</dbReference>
<dbReference type="InterPro" id="IPR014729">
    <property type="entry name" value="Rossmann-like_a/b/a_fold"/>
</dbReference>
<feature type="domain" description="Aminoacyl-tRNA synthetase class Ia" evidence="10">
    <location>
        <begin position="27"/>
        <end position="620"/>
    </location>
</feature>
<comment type="function">
    <text evidence="7 9">Catalyzes the attachment of isoleucine to tRNA(Ile). As IleRS can inadvertently accommodate and process structurally similar amino acids such as valine, to avoid such errors it has two additional distinct tRNA(Ile)-dependent editing activities. One activity is designated as 'pretransfer' editing and involves the hydrolysis of activated Val-AMP. The other activity is designated 'posttransfer' editing and involves deacylation of mischarged Val-tRNA(Ile).</text>
</comment>
<dbReference type="Pfam" id="PF00133">
    <property type="entry name" value="tRNA-synt_1"/>
    <property type="match status" value="1"/>
</dbReference>
<keyword evidence="4 9" id="KW-0067">ATP-binding</keyword>
<sequence>MNYKKTINLPRTDFPMRARLPEREPELLKRWKDIDIYKKILEKRKGKKTFILHDGPPYSNGHIHLGQALNKVLKDITVKFHALSGYYTPFTPGWDNHGMPIENKVLEEIGRNNPPEKVRKACREFAAKWIEIQKQDFIRLGVFADWDNPYLTMKGEYEGGELEIFADIVEKGYVYRGFMPVHWCPTCETALALSEIEYKDIPSPSLYFIMDGDEFNAFVWTTTPWTIISNLALALHPEAEYVVAETDRGTLLMAKGVVERIKEEMGWERFEIKDSFVGKELEGKKFKHPFYNRESPVILADFVTMEEGTGIVHIAPGHGREDYEVGTKYGLDVYSPVDEQGRFTDQAPEFKGLTTDEASKKVVEILKENGHLVKIDEIVHAYPHCWRCHNPLIFRATEQWFLSVDHDALREKALENIHDVKWHPPETINRIYSSVQERPDWCLSRQRLWGVNIPAFYCKNCGKPLLSPEIIRHVGKLFKENNSDIWFKLPEKELLPEGTSCPHCGGTEFEKETDVLDVWFDSGVTSLLVLGDDWPADIYLEGPDQHRGWFNSSLMIGMIQKEKPPYRAVITHGWVLDEEGRSMHKSLGNVIHPEDVVRKHGADVLRLWVASTDYTQDVRIGEEILQRLIDSYRKIRNTFRFMLGNLYDFTEELAVPEEELFPQDRYILLKWRKLLGEVVEDYKGFYYHRVYRKIYNFIVVELSSFYLDILKDRLYTWGKNSHGRRAAQTVIYRILKELLVLFSPVLTFTTEEAYLNLPGKKEESVFLEDIPEYKQLSEDEENFLREFEEILLIREEMQKVMEEARRADLIGNSLEARLIVDGNRELLEKYSLYLPEIFIVSQVEIGDVGDGEFTLKGQYGSYRVVKASGQKCERCWVFSESVGKNEEHPTLCEKCVTVIKEGDFEDN</sequence>
<feature type="binding site" evidence="9">
    <location>
        <position position="585"/>
    </location>
    <ligand>
        <name>ATP</name>
        <dbReference type="ChEBI" id="CHEBI:30616"/>
    </ligand>
</feature>
<name>A0A7C0ZCW1_UNCW3</name>
<evidence type="ECO:0000256" key="8">
    <source>
        <dbReference type="ARBA" id="ARBA00048359"/>
    </source>
</evidence>